<dbReference type="Proteomes" id="UP001249959">
    <property type="component" value="Unassembled WGS sequence"/>
</dbReference>
<gene>
    <name evidence="2" type="ORF">PQG45_07870</name>
</gene>
<name>A0ABU3TSV1_9BACT</name>
<dbReference type="PROSITE" id="PS51257">
    <property type="entry name" value="PROKAR_LIPOPROTEIN"/>
    <property type="match status" value="1"/>
</dbReference>
<evidence type="ECO:0000256" key="1">
    <source>
        <dbReference type="SAM" id="SignalP"/>
    </source>
</evidence>
<evidence type="ECO:0000313" key="3">
    <source>
        <dbReference type="Proteomes" id="UP001249959"/>
    </source>
</evidence>
<sequence length="156" mass="16158">MKNILIVALALLVFSCSKSADPAPTPVAPAPTAAELVKKVWSASVVQWDGTTQFDKSSSANIVAGYSQFRLDLSSSTAVSLTEFDGKKFTGTYSLSSDAKKLTLSGLTSTEGAPSGTNGVLEFTVLSAPSATSLSLETTGTYVKASSKKVKLTLVL</sequence>
<feature type="signal peptide" evidence="1">
    <location>
        <begin position="1"/>
        <end position="20"/>
    </location>
</feature>
<protein>
    <recommendedName>
        <fullName evidence="4">Lipocalin-like domain-containing protein</fullName>
    </recommendedName>
</protein>
<dbReference type="EMBL" id="JAVNWW010000003">
    <property type="protein sequence ID" value="MDU0808949.1"/>
    <property type="molecule type" value="Genomic_DNA"/>
</dbReference>
<evidence type="ECO:0000313" key="2">
    <source>
        <dbReference type="EMBL" id="MDU0808949.1"/>
    </source>
</evidence>
<feature type="chain" id="PRO_5046826962" description="Lipocalin-like domain-containing protein" evidence="1">
    <location>
        <begin position="21"/>
        <end position="156"/>
    </location>
</feature>
<keyword evidence="1" id="KW-0732">Signal</keyword>
<evidence type="ECO:0008006" key="4">
    <source>
        <dbReference type="Google" id="ProtNLM"/>
    </source>
</evidence>
<comment type="caution">
    <text evidence="2">The sequence shown here is derived from an EMBL/GenBank/DDBJ whole genome shotgun (WGS) entry which is preliminary data.</text>
</comment>
<reference evidence="2 3" key="1">
    <citation type="submission" date="2023-09" db="EMBL/GenBank/DDBJ databases">
        <title>Aquirufa genomes.</title>
        <authorList>
            <person name="Pitt A."/>
        </authorList>
    </citation>
    <scope>NUCLEOTIDE SEQUENCE [LARGE SCALE GENOMIC DNA]</scope>
    <source>
        <strain evidence="2 3">LEOWEIH-7C</strain>
    </source>
</reference>
<organism evidence="2 3">
    <name type="scientific">Aquirufa regiilacus</name>
    <dbReference type="NCBI Taxonomy" id="3024868"/>
    <lineage>
        <taxon>Bacteria</taxon>
        <taxon>Pseudomonadati</taxon>
        <taxon>Bacteroidota</taxon>
        <taxon>Cytophagia</taxon>
        <taxon>Cytophagales</taxon>
        <taxon>Flectobacillaceae</taxon>
        <taxon>Aquirufa</taxon>
    </lineage>
</organism>
<dbReference type="RefSeq" id="WP_315577187.1">
    <property type="nucleotide sequence ID" value="NZ_JARDXH010000006.1"/>
</dbReference>
<keyword evidence="3" id="KW-1185">Reference proteome</keyword>
<proteinExistence type="predicted"/>
<accession>A0ABU3TSV1</accession>